<reference evidence="1 2" key="1">
    <citation type="submission" date="2016-11" db="EMBL/GenBank/DDBJ databases">
        <title>Paenibacillus species isolates.</title>
        <authorList>
            <person name="Beno S.M."/>
        </authorList>
    </citation>
    <scope>NUCLEOTIDE SEQUENCE [LARGE SCALE GENOMIC DNA]</scope>
    <source>
        <strain evidence="1 2">FSL F4-0100</strain>
    </source>
</reference>
<dbReference type="AlphaFoldDB" id="A0A1R1B5B3"/>
<evidence type="ECO:0000313" key="1">
    <source>
        <dbReference type="EMBL" id="OME94757.1"/>
    </source>
</evidence>
<dbReference type="OrthoDB" id="7888911at2"/>
<evidence type="ECO:0000313" key="2">
    <source>
        <dbReference type="Proteomes" id="UP000187074"/>
    </source>
</evidence>
<protein>
    <submittedName>
        <fullName evidence="1">Uncharacterized protein</fullName>
    </submittedName>
</protein>
<accession>A0A1R1B5B3</accession>
<comment type="caution">
    <text evidence="1">The sequence shown here is derived from an EMBL/GenBank/DDBJ whole genome shotgun (WGS) entry which is preliminary data.</text>
</comment>
<proteinExistence type="predicted"/>
<name>A0A1R1B5B3_PAELA</name>
<dbReference type="Proteomes" id="UP000187074">
    <property type="component" value="Unassembled WGS sequence"/>
</dbReference>
<dbReference type="EMBL" id="MRTF01000002">
    <property type="protein sequence ID" value="OME94757.1"/>
    <property type="molecule type" value="Genomic_DNA"/>
</dbReference>
<organism evidence="1 2">
    <name type="scientific">Paenibacillus lautus</name>
    <name type="common">Bacillus lautus</name>
    <dbReference type="NCBI Taxonomy" id="1401"/>
    <lineage>
        <taxon>Bacteria</taxon>
        <taxon>Bacillati</taxon>
        <taxon>Bacillota</taxon>
        <taxon>Bacilli</taxon>
        <taxon>Bacillales</taxon>
        <taxon>Paenibacillaceae</taxon>
        <taxon>Paenibacillus</taxon>
    </lineage>
</organism>
<dbReference type="RefSeq" id="WP_076321578.1">
    <property type="nucleotide sequence ID" value="NZ_MRTF01000002.1"/>
</dbReference>
<sequence length="291" mass="32911">MNNKLMRVLKKLYHHSNNDYDREREVSIYKTATLTPAEQELLHASGWVPNELQYIRHDEIIDKLIKLQTNPFLSWSSVGSAFIAGVGGSYPRGISSLASYHSMIHARAHAYEEAERVLACRVCAFSHSDEGWDNLSYIRYAMHLGNNYSGSSFGAYVDMTEFVKLLEQGPIQPTEKDKQAFSDLLHSLDRAEAAEMPGKYEKRLTAEKIIKGHAGIRRGMLKALAMVGVIPNRILELAPDRWTNMESIINAEFSLDNTKGRSDMEMPWAGWQGSLGVDWSKARAIFGEWVE</sequence>
<gene>
    <name evidence="1" type="ORF">BK123_06490</name>
</gene>